<evidence type="ECO:0000256" key="2">
    <source>
        <dbReference type="ARBA" id="ARBA00006601"/>
    </source>
</evidence>
<evidence type="ECO:0000256" key="9">
    <source>
        <dbReference type="PIRSR" id="PIRSR500134-2"/>
    </source>
</evidence>
<comment type="caution">
    <text evidence="12">The sequence shown here is derived from an EMBL/GenBank/DDBJ whole genome shotgun (WGS) entry which is preliminary data.</text>
</comment>
<dbReference type="PANTHER" id="PTHR43750">
    <property type="entry name" value="UDP-GLUCOSE 6-DEHYDROGENASE TUAD"/>
    <property type="match status" value="1"/>
</dbReference>
<feature type="binding site" evidence="9">
    <location>
        <position position="204"/>
    </location>
    <ligand>
        <name>substrate</name>
    </ligand>
</feature>
<dbReference type="SMART" id="SM00984">
    <property type="entry name" value="UDPG_MGDP_dh_C"/>
    <property type="match status" value="1"/>
</dbReference>
<evidence type="ECO:0000256" key="6">
    <source>
        <dbReference type="ARBA" id="ARBA00047473"/>
    </source>
</evidence>
<dbReference type="GO" id="GO:0051287">
    <property type="term" value="F:NAD binding"/>
    <property type="evidence" value="ECO:0007669"/>
    <property type="project" value="InterPro"/>
</dbReference>
<proteinExistence type="inferred from homology"/>
<sequence length="446" mass="49543">MEITVVGTGYVGLVTGVCFAEVGYNVTCFDIDERKITALSQGRCPIYEPGLEEMLQRNLEEGRLHFTYDSKSACKNADFIFIAVGTPEKEDGSANLEYLEGAVEQIGMNLVRDAVIIIKSTVPVGTNQRMDQKVQGIIPDNIQVNVVSNPEFLREGSGILDTFHADRIIVGSGDHRVGRAVADLYKPFGRPILQTDIRSAELIKYASNAFLATKISFINEVANLCEHTDANIEDVAKGMGMDARIGGQFLKAGIGYGGSCFPKDTKALEKLTEEYDYDFKILRSVIEVNSRQKHQLFEKACEMFGNLQGKRVAVLGLAFKPHTDDIREAPAIELISRLLEERADISVYDPAATRNTGNLFGSRLYYAENIDTAIKGADIVFIMTEWPQITQYDLERFPLLMRVPVIFDGRNCYDLAEAELAGLTYVSVGRKAVNMNRNLENSRFQG</sequence>
<dbReference type="InterPro" id="IPR008927">
    <property type="entry name" value="6-PGluconate_DH-like_C_sf"/>
</dbReference>
<dbReference type="NCBIfam" id="TIGR03026">
    <property type="entry name" value="NDP-sugDHase"/>
    <property type="match status" value="1"/>
</dbReference>
<evidence type="ECO:0000256" key="10">
    <source>
        <dbReference type="PIRSR" id="PIRSR500134-3"/>
    </source>
</evidence>
<feature type="active site" description="Nucleophile" evidence="8">
    <location>
        <position position="260"/>
    </location>
</feature>
<dbReference type="Pfam" id="PF03720">
    <property type="entry name" value="UDPG_MGDP_dh_C"/>
    <property type="match status" value="1"/>
</dbReference>
<feature type="binding site" evidence="10">
    <location>
        <position position="121"/>
    </location>
    <ligand>
        <name>NAD(+)</name>
        <dbReference type="ChEBI" id="CHEBI:57540"/>
    </ligand>
</feature>
<evidence type="ECO:0000256" key="3">
    <source>
        <dbReference type="ARBA" id="ARBA00012954"/>
    </source>
</evidence>
<accession>A0A846T794</accession>
<dbReference type="InterPro" id="IPR014026">
    <property type="entry name" value="UDP-Glc/GDP-Man_DH_dimer"/>
</dbReference>
<dbReference type="InterPro" id="IPR028357">
    <property type="entry name" value="UDPglc_DH_bac"/>
</dbReference>
<dbReference type="SUPFAM" id="SSF51735">
    <property type="entry name" value="NAD(P)-binding Rossmann-fold domains"/>
    <property type="match status" value="1"/>
</dbReference>
<dbReference type="InterPro" id="IPR014027">
    <property type="entry name" value="UDP-Glc/GDP-Man_DH_C"/>
</dbReference>
<feature type="binding site" evidence="10">
    <location>
        <position position="30"/>
    </location>
    <ligand>
        <name>NAD(+)</name>
        <dbReference type="ChEBI" id="CHEBI:57540"/>
    </ligand>
</feature>
<dbReference type="InterPro" id="IPR036291">
    <property type="entry name" value="NAD(P)-bd_dom_sf"/>
</dbReference>
<keyword evidence="5 7" id="KW-0520">NAD</keyword>
<evidence type="ECO:0000256" key="5">
    <source>
        <dbReference type="ARBA" id="ARBA00023027"/>
    </source>
</evidence>
<dbReference type="RefSeq" id="WP_167831024.1">
    <property type="nucleotide sequence ID" value="NZ_JAAVUM010000002.1"/>
</dbReference>
<dbReference type="GO" id="GO:0006065">
    <property type="term" value="P:UDP-glucuronate biosynthetic process"/>
    <property type="evidence" value="ECO:0007669"/>
    <property type="project" value="UniProtKB-UniPathway"/>
</dbReference>
<evidence type="ECO:0000256" key="7">
    <source>
        <dbReference type="PIRNR" id="PIRNR000124"/>
    </source>
</evidence>
<dbReference type="EC" id="1.1.1.22" evidence="3 7"/>
<dbReference type="EMBL" id="JAAVUM010000002">
    <property type="protein sequence ID" value="NKE04503.1"/>
    <property type="molecule type" value="Genomic_DNA"/>
</dbReference>
<feature type="binding site" evidence="9">
    <location>
        <begin position="249"/>
        <end position="253"/>
    </location>
    <ligand>
        <name>substrate</name>
    </ligand>
</feature>
<dbReference type="InterPro" id="IPR017476">
    <property type="entry name" value="UDP-Glc/GDP-Man"/>
</dbReference>
<feature type="binding site" evidence="10">
    <location>
        <position position="327"/>
    </location>
    <ligand>
        <name>NAD(+)</name>
        <dbReference type="ChEBI" id="CHEBI:57540"/>
    </ligand>
</feature>
<comment type="catalytic activity">
    <reaction evidence="6 7">
        <text>UDP-alpha-D-glucose + 2 NAD(+) + H2O = UDP-alpha-D-glucuronate + 2 NADH + 3 H(+)</text>
        <dbReference type="Rhea" id="RHEA:23596"/>
        <dbReference type="ChEBI" id="CHEBI:15377"/>
        <dbReference type="ChEBI" id="CHEBI:15378"/>
        <dbReference type="ChEBI" id="CHEBI:57540"/>
        <dbReference type="ChEBI" id="CHEBI:57945"/>
        <dbReference type="ChEBI" id="CHEBI:58052"/>
        <dbReference type="ChEBI" id="CHEBI:58885"/>
        <dbReference type="EC" id="1.1.1.22"/>
    </reaction>
</comment>
<dbReference type="SUPFAM" id="SSF48179">
    <property type="entry name" value="6-phosphogluconate dehydrogenase C-terminal domain-like"/>
    <property type="match status" value="1"/>
</dbReference>
<gene>
    <name evidence="12" type="ORF">GWK17_03265</name>
</gene>
<dbReference type="AlphaFoldDB" id="A0A846T794"/>
<evidence type="ECO:0000313" key="13">
    <source>
        <dbReference type="Proteomes" id="UP000587942"/>
    </source>
</evidence>
<evidence type="ECO:0000256" key="8">
    <source>
        <dbReference type="PIRSR" id="PIRSR500134-1"/>
    </source>
</evidence>
<evidence type="ECO:0000313" key="12">
    <source>
        <dbReference type="EMBL" id="NKE04503.1"/>
    </source>
</evidence>
<dbReference type="UniPathway" id="UPA00038">
    <property type="reaction ID" value="UER00491"/>
</dbReference>
<dbReference type="InterPro" id="IPR001732">
    <property type="entry name" value="UDP-Glc/GDP-Man_DH_N"/>
</dbReference>
<organism evidence="12 13">
    <name type="scientific">Mesobacillus selenatarsenatis</name>
    <dbReference type="NCBI Taxonomy" id="388741"/>
    <lineage>
        <taxon>Bacteria</taxon>
        <taxon>Bacillati</taxon>
        <taxon>Bacillota</taxon>
        <taxon>Bacilli</taxon>
        <taxon>Bacillales</taxon>
        <taxon>Bacillaceae</taxon>
        <taxon>Mesobacillus</taxon>
    </lineage>
</organism>
<reference evidence="12 13" key="1">
    <citation type="submission" date="2020-03" db="EMBL/GenBank/DDBJ databases">
        <authorList>
            <person name="Sun Q."/>
        </authorList>
    </citation>
    <scope>NUCLEOTIDE SEQUENCE [LARGE SCALE GENOMIC DNA]</scope>
    <source>
        <strain evidence="12 13">KACC 21451</strain>
    </source>
</reference>
<dbReference type="Proteomes" id="UP000587942">
    <property type="component" value="Unassembled WGS sequence"/>
</dbReference>
<feature type="binding site" evidence="10">
    <location>
        <position position="86"/>
    </location>
    <ligand>
        <name>NAD(+)</name>
        <dbReference type="ChEBI" id="CHEBI:57540"/>
    </ligand>
</feature>
<dbReference type="InterPro" id="IPR036220">
    <property type="entry name" value="UDP-Glc/GDP-Man_DH_C_sf"/>
</dbReference>
<dbReference type="Gene3D" id="1.20.5.100">
    <property type="entry name" value="Cytochrome c1, transmembrane anchor, C-terminal"/>
    <property type="match status" value="1"/>
</dbReference>
<comment type="pathway">
    <text evidence="1">Nucleotide-sugar biosynthesis; UDP-alpha-D-glucuronate biosynthesis; UDP-alpha-D-glucuronate from UDP-alpha-D-glucose: step 1/1.</text>
</comment>
<keyword evidence="4 7" id="KW-0560">Oxidoreductase</keyword>
<dbReference type="Pfam" id="PF00984">
    <property type="entry name" value="UDPG_MGDP_dh"/>
    <property type="match status" value="1"/>
</dbReference>
<dbReference type="PIRSF" id="PIRSF500134">
    <property type="entry name" value="UDPglc_DH_bac"/>
    <property type="match status" value="1"/>
</dbReference>
<evidence type="ECO:0000256" key="4">
    <source>
        <dbReference type="ARBA" id="ARBA00023002"/>
    </source>
</evidence>
<dbReference type="Gene3D" id="3.40.50.720">
    <property type="entry name" value="NAD(P)-binding Rossmann-like Domain"/>
    <property type="match status" value="2"/>
</dbReference>
<feature type="binding site" evidence="9">
    <location>
        <position position="320"/>
    </location>
    <ligand>
        <name>substrate</name>
    </ligand>
</feature>
<evidence type="ECO:0000256" key="1">
    <source>
        <dbReference type="ARBA" id="ARBA00004701"/>
    </source>
</evidence>
<protein>
    <recommendedName>
        <fullName evidence="3 7">UDP-glucose 6-dehydrogenase</fullName>
        <ecNumber evidence="3 7">1.1.1.22</ecNumber>
    </recommendedName>
</protein>
<feature type="binding site" evidence="10">
    <location>
        <position position="263"/>
    </location>
    <ligand>
        <name>NAD(+)</name>
        <dbReference type="ChEBI" id="CHEBI:57540"/>
    </ligand>
</feature>
<evidence type="ECO:0000259" key="11">
    <source>
        <dbReference type="SMART" id="SM00984"/>
    </source>
</evidence>
<dbReference type="PANTHER" id="PTHR43750:SF4">
    <property type="entry name" value="UDP-GLUCOSE 6-DEHYDROGENASE YWQF"/>
    <property type="match status" value="1"/>
</dbReference>
<dbReference type="SUPFAM" id="SSF52413">
    <property type="entry name" value="UDP-glucose/GDP-mannose dehydrogenase C-terminal domain"/>
    <property type="match status" value="1"/>
</dbReference>
<dbReference type="GO" id="GO:0000271">
    <property type="term" value="P:polysaccharide biosynthetic process"/>
    <property type="evidence" value="ECO:0007669"/>
    <property type="project" value="InterPro"/>
</dbReference>
<dbReference type="GO" id="GO:0003979">
    <property type="term" value="F:UDP-glucose 6-dehydrogenase activity"/>
    <property type="evidence" value="ECO:0007669"/>
    <property type="project" value="UniProtKB-EC"/>
</dbReference>
<feature type="binding site" evidence="9">
    <location>
        <begin position="152"/>
        <end position="155"/>
    </location>
    <ligand>
        <name>substrate</name>
    </ligand>
</feature>
<feature type="domain" description="UDP-glucose/GDP-mannose dehydrogenase C-terminal" evidence="11">
    <location>
        <begin position="313"/>
        <end position="415"/>
    </location>
</feature>
<feature type="binding site" evidence="10">
    <location>
        <position position="35"/>
    </location>
    <ligand>
        <name>NAD(+)</name>
        <dbReference type="ChEBI" id="CHEBI:57540"/>
    </ligand>
</feature>
<feature type="binding site" evidence="9">
    <location>
        <position position="257"/>
    </location>
    <ligand>
        <name>substrate</name>
    </ligand>
</feature>
<comment type="similarity">
    <text evidence="2 7">Belongs to the UDP-glucose/GDP-mannose dehydrogenase family.</text>
</comment>
<name>A0A846T794_9BACI</name>
<dbReference type="Pfam" id="PF03721">
    <property type="entry name" value="UDPG_MGDP_dh_N"/>
    <property type="match status" value="1"/>
</dbReference>
<feature type="binding site" evidence="10">
    <location>
        <position position="155"/>
    </location>
    <ligand>
        <name>NAD(+)</name>
        <dbReference type="ChEBI" id="CHEBI:57540"/>
    </ligand>
</feature>
<dbReference type="PIRSF" id="PIRSF000124">
    <property type="entry name" value="UDPglc_GDPman_dh"/>
    <property type="match status" value="1"/>
</dbReference>